<evidence type="ECO:0000256" key="1">
    <source>
        <dbReference type="SAM" id="Phobius"/>
    </source>
</evidence>
<feature type="transmembrane region" description="Helical" evidence="1">
    <location>
        <begin position="977"/>
        <end position="1003"/>
    </location>
</feature>
<gene>
    <name evidence="2" type="ORF">THTE_3667</name>
</gene>
<accession>A0A286RJX7</accession>
<feature type="transmembrane region" description="Helical" evidence="1">
    <location>
        <begin position="376"/>
        <end position="395"/>
    </location>
</feature>
<dbReference type="Gene3D" id="3.30.2090.10">
    <property type="entry name" value="Multidrug efflux transporter AcrB TolC docking domain, DN and DC subdomains"/>
    <property type="match status" value="2"/>
</dbReference>
<dbReference type="InterPro" id="IPR027463">
    <property type="entry name" value="AcrB_DN_DC_subdom"/>
</dbReference>
<feature type="transmembrane region" description="Helical" evidence="1">
    <location>
        <begin position="401"/>
        <end position="421"/>
    </location>
</feature>
<feature type="transmembrane region" description="Helical" evidence="1">
    <location>
        <begin position="476"/>
        <end position="494"/>
    </location>
</feature>
<dbReference type="Gene3D" id="3.30.70.1430">
    <property type="entry name" value="Multidrug efflux transporter AcrB pore domain"/>
    <property type="match status" value="2"/>
</dbReference>
<dbReference type="InterPro" id="IPR001036">
    <property type="entry name" value="Acrflvin-R"/>
</dbReference>
<dbReference type="GO" id="GO:0005886">
    <property type="term" value="C:plasma membrane"/>
    <property type="evidence" value="ECO:0007669"/>
    <property type="project" value="TreeGrafter"/>
</dbReference>
<dbReference type="SUPFAM" id="SSF82714">
    <property type="entry name" value="Multidrug efflux transporter AcrB TolC docking domain, DN and DC subdomains"/>
    <property type="match status" value="2"/>
</dbReference>
<dbReference type="PANTHER" id="PTHR32063:SF16">
    <property type="entry name" value="CATION EFFLUX SYSTEM (ACRB_ACRD_ACRF FAMILY)"/>
    <property type="match status" value="1"/>
</dbReference>
<protein>
    <submittedName>
        <fullName evidence="2">Acriflavin resistance protein</fullName>
    </submittedName>
</protein>
<proteinExistence type="predicted"/>
<feature type="transmembrane region" description="Helical" evidence="1">
    <location>
        <begin position="1091"/>
        <end position="1117"/>
    </location>
</feature>
<evidence type="ECO:0000313" key="2">
    <source>
        <dbReference type="EMBL" id="ASV76268.1"/>
    </source>
</evidence>
<feature type="transmembrane region" description="Helical" evidence="1">
    <location>
        <begin position="1015"/>
        <end position="1033"/>
    </location>
</feature>
<dbReference type="Proteomes" id="UP000215086">
    <property type="component" value="Chromosome"/>
</dbReference>
<dbReference type="SUPFAM" id="SSF82693">
    <property type="entry name" value="Multidrug efflux transporter AcrB pore domain, PN1, PN2, PC1 and PC2 subdomains"/>
    <property type="match status" value="3"/>
</dbReference>
<feature type="transmembrane region" description="Helical" evidence="1">
    <location>
        <begin position="506"/>
        <end position="528"/>
    </location>
</feature>
<feature type="transmembrane region" description="Helical" evidence="1">
    <location>
        <begin position="23"/>
        <end position="41"/>
    </location>
</feature>
<dbReference type="PRINTS" id="PR00702">
    <property type="entry name" value="ACRIFLAVINRP"/>
</dbReference>
<dbReference type="EMBL" id="CP018477">
    <property type="protein sequence ID" value="ASV76268.1"/>
    <property type="molecule type" value="Genomic_DNA"/>
</dbReference>
<keyword evidence="1" id="KW-0812">Transmembrane</keyword>
<dbReference type="PANTHER" id="PTHR32063">
    <property type="match status" value="1"/>
</dbReference>
<dbReference type="Gene3D" id="1.20.1640.10">
    <property type="entry name" value="Multidrug efflux transporter AcrB transmembrane domain"/>
    <property type="match status" value="2"/>
</dbReference>
<organism evidence="2 3">
    <name type="scientific">Thermogutta terrifontis</name>
    <dbReference type="NCBI Taxonomy" id="1331910"/>
    <lineage>
        <taxon>Bacteria</taxon>
        <taxon>Pseudomonadati</taxon>
        <taxon>Planctomycetota</taxon>
        <taxon>Planctomycetia</taxon>
        <taxon>Pirellulales</taxon>
        <taxon>Thermoguttaceae</taxon>
        <taxon>Thermogutta</taxon>
    </lineage>
</organism>
<keyword evidence="3" id="KW-1185">Reference proteome</keyword>
<reference evidence="2 3" key="1">
    <citation type="journal article" name="Front. Microbiol.">
        <title>Sugar Metabolism of the First Thermophilic Planctomycete Thermogutta terrifontis: Comparative Genomic and Transcriptomic Approaches.</title>
        <authorList>
            <person name="Elcheninov A.G."/>
            <person name="Menzel P."/>
            <person name="Gudbergsdottir S.R."/>
            <person name="Slesarev A.I."/>
            <person name="Kadnikov V.V."/>
            <person name="Krogh A."/>
            <person name="Bonch-Osmolovskaya E.A."/>
            <person name="Peng X."/>
            <person name="Kublanov I.V."/>
        </authorList>
    </citation>
    <scope>NUCLEOTIDE SEQUENCE [LARGE SCALE GENOMIC DNA]</scope>
    <source>
        <strain evidence="2 3">R1</strain>
    </source>
</reference>
<name>A0A286RJX7_9BACT</name>
<dbReference type="AlphaFoldDB" id="A0A286RJX7"/>
<dbReference type="GO" id="GO:0042910">
    <property type="term" value="F:xenobiotic transmembrane transporter activity"/>
    <property type="evidence" value="ECO:0007669"/>
    <property type="project" value="TreeGrafter"/>
</dbReference>
<dbReference type="KEGG" id="ttf:THTE_3667"/>
<feature type="transmembrane region" description="Helical" evidence="1">
    <location>
        <begin position="569"/>
        <end position="588"/>
    </location>
</feature>
<feature type="transmembrane region" description="Helical" evidence="1">
    <location>
        <begin position="954"/>
        <end position="971"/>
    </location>
</feature>
<dbReference type="Pfam" id="PF00873">
    <property type="entry name" value="ACR_tran"/>
    <property type="match status" value="3"/>
</dbReference>
<dbReference type="Gene3D" id="3.30.70.1440">
    <property type="entry name" value="Multidrug efflux transporter AcrB pore domain"/>
    <property type="match status" value="1"/>
</dbReference>
<sequence>MTSPQEKVPFFTRIVDVFLRGDSAIMLTVISIIIGMGSLWITPREEEPQIVVPMMDVFISAPGLSAQEVEQQITNRLERIVYQIDGVEYVYSMSRPGQAILIVRFYVGQDREDSLVKLHSKIQSYIDEAPRSVQAWVIKPVEIDDVPIVNITLWSRDPEKVSDYELRRLAEQLQNELKAVPQTNRVTVVGGRPRQIRVEVNPIKLAARSTSILQVAQALRASNVNVQAGSFNQQGQEFIVEAGTFVEDAIELQNLVVNVVGNRPVYLKDVAEVIDGPAEPTSYTWIGFGPASRHPEVPIEHITPADFRTPREKIGVDFYPAVTIAVAKQKGSNAVWVARAVEERMAELAKTHLPAGVFYRITRDYGETANEKVNELVEALVVAVLTVIGLIWLTIGWRAAVVIALAVPVCYSVTLFINYLAGYTINRVTLFALILALGLLVDDPITDVENIARYFSMRILPPRPAVLRAVQEVRPALVMSTLAIVASFAPMAFITGMMGPYMAPMALNVPVTLLVSLAVSLLITPWMAMFALQGAKHHETQEESSYDLTKRPVYRLVSVVFRPILNRSWVAWGVVGTVAVLFFASLLLPGLRVVPLKMLPYDNKNEFQVVIDMPEGTTLEETDAVARRVAAYLAGLPEVKDFQIYAGLSSPMDFNGLVRHYFLRQGSNVADIRINLLHKDHRAHQSHEIVLRIRHDIEKIAKETNANIKLVEVPPGPPVIATITAEVYGPPDADYLQLIAAAKKVEERMLREPGVVDVDISAEADQPKRVFITDQPKAALSGVSKEVIAQTIQAALSGYPATELHIPSEVNPLPVIVRLKRSERSAEDDLAEIYVHGQNGQLVQLGSLGGFVSTHPDGSPLLEDKTIYHKNLQRVVYVYGEIAGRPPADAIIDMEVDRVTQSALAHLKPNPRLWQERTWFHPGGGDYWAVPDGYRVVWAGEGEWKITLDVFRDLGIAFGVALVVIFILLMFETKSRVLPLIIMLAIPLTMIGIMPGFWLLNILTNRPVGGFANPVFFTATAMIGMIGLAGIVVRNSVVLIDFIHHSLMDGYDLKEAIVRSVAVRLRPIFLTSATTLLGNWVITLDPIFSGLAWSIIFGIFASTTFTLVVIPTVYWLLYRRRGGAITLPPKAGDQGRSENREE</sequence>
<keyword evidence="1" id="KW-0472">Membrane</keyword>
<dbReference type="RefSeq" id="WP_237260155.1">
    <property type="nucleotide sequence ID" value="NZ_CP018477.1"/>
</dbReference>
<dbReference type="SUPFAM" id="SSF82866">
    <property type="entry name" value="Multidrug efflux transporter AcrB transmembrane domain"/>
    <property type="match status" value="2"/>
</dbReference>
<dbReference type="Gene3D" id="3.30.70.1320">
    <property type="entry name" value="Multidrug efflux transporter AcrB pore domain like"/>
    <property type="match status" value="1"/>
</dbReference>
<keyword evidence="1" id="KW-1133">Transmembrane helix</keyword>
<evidence type="ECO:0000313" key="3">
    <source>
        <dbReference type="Proteomes" id="UP000215086"/>
    </source>
</evidence>